<dbReference type="GO" id="GO:0008270">
    <property type="term" value="F:zinc ion binding"/>
    <property type="evidence" value="ECO:0007669"/>
    <property type="project" value="UniProtKB-UniRule"/>
</dbReference>
<dbReference type="STRING" id="502025.Hoch_6392"/>
<comment type="domain">
    <text evidence="12">Contains an N-terminal zinc-binding domain, a central core domain that contains the primase activity, and a C-terminal DnaB-binding domain.</text>
</comment>
<dbReference type="Pfam" id="PF10410">
    <property type="entry name" value="DnaB_bind"/>
    <property type="match status" value="1"/>
</dbReference>
<dbReference type="FunFam" id="3.40.1360.10:FF:000002">
    <property type="entry name" value="DNA primase"/>
    <property type="match status" value="1"/>
</dbReference>
<dbReference type="Pfam" id="PF08275">
    <property type="entry name" value="DNAG_N"/>
    <property type="match status" value="1"/>
</dbReference>
<dbReference type="SUPFAM" id="SSF56731">
    <property type="entry name" value="DNA primase core"/>
    <property type="match status" value="1"/>
</dbReference>
<dbReference type="GO" id="GO:1990077">
    <property type="term" value="C:primosome complex"/>
    <property type="evidence" value="ECO:0007669"/>
    <property type="project" value="UniProtKB-KW"/>
</dbReference>
<evidence type="ECO:0000256" key="2">
    <source>
        <dbReference type="ARBA" id="ARBA00022515"/>
    </source>
</evidence>
<organism evidence="17 18">
    <name type="scientific">Haliangium ochraceum (strain DSM 14365 / JCM 11303 / SMP-2)</name>
    <dbReference type="NCBI Taxonomy" id="502025"/>
    <lineage>
        <taxon>Bacteria</taxon>
        <taxon>Pseudomonadati</taxon>
        <taxon>Myxococcota</taxon>
        <taxon>Polyangia</taxon>
        <taxon>Haliangiales</taxon>
        <taxon>Kofleriaceae</taxon>
        <taxon>Haliangium</taxon>
    </lineage>
</organism>
<evidence type="ECO:0000256" key="6">
    <source>
        <dbReference type="ARBA" id="ARBA00022723"/>
    </source>
</evidence>
<dbReference type="InterPro" id="IPR019475">
    <property type="entry name" value="DNA_primase_DnaB-bd"/>
</dbReference>
<keyword evidence="18" id="KW-1185">Reference proteome</keyword>
<dbReference type="PIRSF" id="PIRSF002811">
    <property type="entry name" value="DnaG"/>
    <property type="match status" value="1"/>
</dbReference>
<feature type="region of interest" description="Disordered" evidence="15">
    <location>
        <begin position="224"/>
        <end position="245"/>
    </location>
</feature>
<dbReference type="eggNOG" id="COG0358">
    <property type="taxonomic scope" value="Bacteria"/>
</dbReference>
<dbReference type="InterPro" id="IPR006295">
    <property type="entry name" value="DNA_primase_DnaG"/>
</dbReference>
<dbReference type="Gene3D" id="3.90.980.10">
    <property type="entry name" value="DNA primase, catalytic core, N-terminal domain"/>
    <property type="match status" value="1"/>
</dbReference>
<comment type="similarity">
    <text evidence="12 13">Belongs to the DnaG primase family.</text>
</comment>
<keyword evidence="8 12" id="KW-0862">Zinc</keyword>
<protein>
    <recommendedName>
        <fullName evidence="12 13">DNA primase</fullName>
        <ecNumber evidence="12">2.7.7.101</ecNumber>
    </recommendedName>
</protein>
<dbReference type="HAMAP" id="MF_00974">
    <property type="entry name" value="DNA_primase_DnaG"/>
    <property type="match status" value="1"/>
</dbReference>
<keyword evidence="1 12" id="KW-0240">DNA-directed RNA polymerase</keyword>
<dbReference type="HOGENOM" id="CLU_013501_3_1_7"/>
<dbReference type="Gene3D" id="3.40.1360.10">
    <property type="match status" value="1"/>
</dbReference>
<dbReference type="PANTHER" id="PTHR30313:SF2">
    <property type="entry name" value="DNA PRIMASE"/>
    <property type="match status" value="1"/>
</dbReference>
<feature type="domain" description="Toprim" evidence="16">
    <location>
        <begin position="270"/>
        <end position="351"/>
    </location>
</feature>
<evidence type="ECO:0000256" key="9">
    <source>
        <dbReference type="ARBA" id="ARBA00022842"/>
    </source>
</evidence>
<keyword evidence="11 12" id="KW-0804">Transcription</keyword>
<dbReference type="InterPro" id="IPR050219">
    <property type="entry name" value="DnaG_primase"/>
</dbReference>
<feature type="zinc finger region" description="CHC2-type" evidence="12 14">
    <location>
        <begin position="39"/>
        <end position="63"/>
    </location>
</feature>
<dbReference type="Pfam" id="PF01807">
    <property type="entry name" value="Zn_ribbon_DnaG"/>
    <property type="match status" value="1"/>
</dbReference>
<feature type="compositionally biased region" description="Basic and acidic residues" evidence="15">
    <location>
        <begin position="442"/>
        <end position="461"/>
    </location>
</feature>
<dbReference type="InterPro" id="IPR013264">
    <property type="entry name" value="DNAG_N"/>
</dbReference>
<evidence type="ECO:0000256" key="12">
    <source>
        <dbReference type="HAMAP-Rule" id="MF_00974"/>
    </source>
</evidence>
<dbReference type="SMART" id="SM00400">
    <property type="entry name" value="ZnF_CHCC"/>
    <property type="match status" value="1"/>
</dbReference>
<dbReference type="PROSITE" id="PS50880">
    <property type="entry name" value="TOPRIM"/>
    <property type="match status" value="1"/>
</dbReference>
<dbReference type="PANTHER" id="PTHR30313">
    <property type="entry name" value="DNA PRIMASE"/>
    <property type="match status" value="1"/>
</dbReference>
<keyword evidence="7 12" id="KW-0863">Zinc-finger</keyword>
<dbReference type="KEGG" id="hoh:Hoch_6392"/>
<sequence>MGLIPEDTVHEIRERADIVAVIGDHVSLRKAGRNHKGLCPFHHEKTPSFNVNGDKRFFYCFGCQKKGDVFTFVMEYEGKSFTEAAETLASRFGISIPESRPESPALRRQRGERSRMLEINALATEFFAAVLRDPERGAPGRAYLAERGIDEATANSFQLGYAPDQWRELGEFLERKRVPAELAAKVGLLVKQPRAGGYYDRFRHRLMCPVVMPGGEVAGFSGRLLPSPEQDEDDERKGAKYINSPESPVYKKSRLLFGLHLARDAFREKRRAVLVEGNFDVIHMHQHGFAEAVAPLGTALTDEQIGQLRRLADEVVLLYDGDKAGRAATLKALEALVASDTKVRIAALPAGADPDSMLLTGRVQELAESLTRAQPAIEYFVHDVWTRSARSADGRSEALDEAARLLVHVTNPTKRDLIIDTIANGMSVSPELVRRAMQRGNQRGDQRNQGRHRDADERRFEQPPPPQPPAAPVQPPPREELNLLAILADHPDLLEVAEDKEVVSFLTDGRLRDIYFAARQGSSMLSSAPEDIGPLIAKYVLAGTYASVEDPAHCLDEALQRLRAGRSRTRLQQLQKQAYDARRRGDVALERRLVGEILKTRRQVD</sequence>
<comment type="subunit">
    <text evidence="12">Monomer. Interacts with DnaB.</text>
</comment>
<dbReference type="CDD" id="cd03364">
    <property type="entry name" value="TOPRIM_DnaG_primases"/>
    <property type="match status" value="1"/>
</dbReference>
<dbReference type="Pfam" id="PF13662">
    <property type="entry name" value="Toprim_4"/>
    <property type="match status" value="1"/>
</dbReference>
<dbReference type="AlphaFoldDB" id="D0LP35"/>
<evidence type="ECO:0000256" key="4">
    <source>
        <dbReference type="ARBA" id="ARBA00022695"/>
    </source>
</evidence>
<comment type="function">
    <text evidence="12 13">RNA polymerase that catalyzes the synthesis of short RNA molecules used as primers for DNA polymerase during DNA replication.</text>
</comment>
<keyword evidence="2 12" id="KW-0639">Primosome</keyword>
<evidence type="ECO:0000313" key="17">
    <source>
        <dbReference type="EMBL" id="ACY18861.1"/>
    </source>
</evidence>
<evidence type="ECO:0000256" key="14">
    <source>
        <dbReference type="PIRSR" id="PIRSR002811-1"/>
    </source>
</evidence>
<evidence type="ECO:0000256" key="13">
    <source>
        <dbReference type="PIRNR" id="PIRNR002811"/>
    </source>
</evidence>
<dbReference type="Gene3D" id="3.90.580.10">
    <property type="entry name" value="Zinc finger, CHC2-type domain"/>
    <property type="match status" value="1"/>
</dbReference>
<dbReference type="Proteomes" id="UP000001880">
    <property type="component" value="Chromosome"/>
</dbReference>
<dbReference type="FunFam" id="3.90.580.10:FF:000001">
    <property type="entry name" value="DNA primase"/>
    <property type="match status" value="1"/>
</dbReference>
<evidence type="ECO:0000256" key="7">
    <source>
        <dbReference type="ARBA" id="ARBA00022771"/>
    </source>
</evidence>
<keyword evidence="6 12" id="KW-0479">Metal-binding</keyword>
<proteinExistence type="inferred from homology"/>
<name>D0LP35_HALO1</name>
<keyword evidence="9" id="KW-0460">Magnesium</keyword>
<evidence type="ECO:0000256" key="11">
    <source>
        <dbReference type="ARBA" id="ARBA00023163"/>
    </source>
</evidence>
<dbReference type="EMBL" id="CP001804">
    <property type="protein sequence ID" value="ACY18861.1"/>
    <property type="molecule type" value="Genomic_DNA"/>
</dbReference>
<keyword evidence="5 12" id="KW-0235">DNA replication</keyword>
<dbReference type="InterPro" id="IPR037068">
    <property type="entry name" value="DNA_primase_core_N_sf"/>
</dbReference>
<feature type="compositionally biased region" description="Pro residues" evidence="15">
    <location>
        <begin position="462"/>
        <end position="476"/>
    </location>
</feature>
<dbReference type="GO" id="GO:0003677">
    <property type="term" value="F:DNA binding"/>
    <property type="evidence" value="ECO:0007669"/>
    <property type="project" value="UniProtKB-KW"/>
</dbReference>
<dbReference type="GO" id="GO:0005737">
    <property type="term" value="C:cytoplasm"/>
    <property type="evidence" value="ECO:0007669"/>
    <property type="project" value="TreeGrafter"/>
</dbReference>
<keyword evidence="10 12" id="KW-0238">DNA-binding</keyword>
<dbReference type="NCBIfam" id="TIGR01391">
    <property type="entry name" value="dnaG"/>
    <property type="match status" value="1"/>
</dbReference>
<evidence type="ECO:0000313" key="18">
    <source>
        <dbReference type="Proteomes" id="UP000001880"/>
    </source>
</evidence>
<dbReference type="InterPro" id="IPR006171">
    <property type="entry name" value="TOPRIM_dom"/>
</dbReference>
<evidence type="ECO:0000256" key="8">
    <source>
        <dbReference type="ARBA" id="ARBA00022833"/>
    </source>
</evidence>
<dbReference type="InterPro" id="IPR036977">
    <property type="entry name" value="DNA_primase_Znf_CHC2"/>
</dbReference>
<dbReference type="InterPro" id="IPR002694">
    <property type="entry name" value="Znf_CHC2"/>
</dbReference>
<dbReference type="InterPro" id="IPR034151">
    <property type="entry name" value="TOPRIM_DnaG_bac"/>
</dbReference>
<reference evidence="17 18" key="1">
    <citation type="journal article" date="2010" name="Stand. Genomic Sci.">
        <title>Complete genome sequence of Haliangium ochraceum type strain (SMP-2).</title>
        <authorList>
            <consortium name="US DOE Joint Genome Institute (JGI-PGF)"/>
            <person name="Ivanova N."/>
            <person name="Daum C."/>
            <person name="Lang E."/>
            <person name="Abt B."/>
            <person name="Kopitz M."/>
            <person name="Saunders E."/>
            <person name="Lapidus A."/>
            <person name="Lucas S."/>
            <person name="Glavina Del Rio T."/>
            <person name="Nolan M."/>
            <person name="Tice H."/>
            <person name="Copeland A."/>
            <person name="Cheng J.F."/>
            <person name="Chen F."/>
            <person name="Bruce D."/>
            <person name="Goodwin L."/>
            <person name="Pitluck S."/>
            <person name="Mavromatis K."/>
            <person name="Pati A."/>
            <person name="Mikhailova N."/>
            <person name="Chen A."/>
            <person name="Palaniappan K."/>
            <person name="Land M."/>
            <person name="Hauser L."/>
            <person name="Chang Y.J."/>
            <person name="Jeffries C.D."/>
            <person name="Detter J.C."/>
            <person name="Brettin T."/>
            <person name="Rohde M."/>
            <person name="Goker M."/>
            <person name="Bristow J."/>
            <person name="Markowitz V."/>
            <person name="Eisen J.A."/>
            <person name="Hugenholtz P."/>
            <person name="Kyrpides N.C."/>
            <person name="Klenk H.P."/>
        </authorList>
    </citation>
    <scope>NUCLEOTIDE SEQUENCE [LARGE SCALE GENOMIC DNA]</scope>
    <source>
        <strain evidence="18">DSM 14365 / CIP 107738 / JCM 11303 / AJ 13395 / SMP-2</strain>
    </source>
</reference>
<evidence type="ECO:0000256" key="10">
    <source>
        <dbReference type="ARBA" id="ARBA00023125"/>
    </source>
</evidence>
<keyword evidence="4 12" id="KW-0548">Nucleotidyltransferase</keyword>
<dbReference type="SMART" id="SM00493">
    <property type="entry name" value="TOPRIM"/>
    <property type="match status" value="1"/>
</dbReference>
<dbReference type="GO" id="GO:0000428">
    <property type="term" value="C:DNA-directed RNA polymerase complex"/>
    <property type="evidence" value="ECO:0007669"/>
    <property type="project" value="UniProtKB-KW"/>
</dbReference>
<comment type="cofactor">
    <cofactor evidence="12 13 14">
        <name>Zn(2+)</name>
        <dbReference type="ChEBI" id="CHEBI:29105"/>
    </cofactor>
    <text evidence="12 13 14">Binds 1 zinc ion per monomer.</text>
</comment>
<dbReference type="EC" id="2.7.7.101" evidence="12"/>
<dbReference type="GO" id="GO:0003899">
    <property type="term" value="F:DNA-directed RNA polymerase activity"/>
    <property type="evidence" value="ECO:0007669"/>
    <property type="project" value="UniProtKB-UniRule"/>
</dbReference>
<evidence type="ECO:0000259" key="16">
    <source>
        <dbReference type="PROSITE" id="PS50880"/>
    </source>
</evidence>
<evidence type="ECO:0000256" key="3">
    <source>
        <dbReference type="ARBA" id="ARBA00022679"/>
    </source>
</evidence>
<dbReference type="InterPro" id="IPR030846">
    <property type="entry name" value="DnaG_bac"/>
</dbReference>
<dbReference type="GO" id="GO:0006269">
    <property type="term" value="P:DNA replication, synthesis of primer"/>
    <property type="evidence" value="ECO:0007669"/>
    <property type="project" value="UniProtKB-UniRule"/>
</dbReference>
<keyword evidence="3 12" id="KW-0808">Transferase</keyword>
<evidence type="ECO:0000256" key="5">
    <source>
        <dbReference type="ARBA" id="ARBA00022705"/>
    </source>
</evidence>
<comment type="catalytic activity">
    <reaction evidence="12">
        <text>ssDNA + n NTP = ssDNA/pppN(pN)n-1 hybrid + (n-1) diphosphate.</text>
        <dbReference type="EC" id="2.7.7.101"/>
    </reaction>
</comment>
<dbReference type="SUPFAM" id="SSF57783">
    <property type="entry name" value="Zinc beta-ribbon"/>
    <property type="match status" value="1"/>
</dbReference>
<feature type="region of interest" description="Disordered" evidence="15">
    <location>
        <begin position="438"/>
        <end position="477"/>
    </location>
</feature>
<evidence type="ECO:0000256" key="15">
    <source>
        <dbReference type="SAM" id="MobiDB-lite"/>
    </source>
</evidence>
<evidence type="ECO:0000256" key="1">
    <source>
        <dbReference type="ARBA" id="ARBA00022478"/>
    </source>
</evidence>
<accession>D0LP35</accession>
<gene>
    <name evidence="12" type="primary">dnaG</name>
    <name evidence="17" type="ordered locus">Hoch_6392</name>
</gene>